<protein>
    <submittedName>
        <fullName evidence="2">Uncharacterized protein</fullName>
    </submittedName>
</protein>
<proteinExistence type="predicted"/>
<evidence type="ECO:0000313" key="2">
    <source>
        <dbReference type="EMBL" id="CCO20891.1"/>
    </source>
</evidence>
<accession>S0DG26</accession>
<reference evidence="2" key="1">
    <citation type="submission" date="2012-10" db="EMBL/GenBank/DDBJ databases">
        <authorList>
            <person name="Sandrine L."/>
        </authorList>
    </citation>
    <scope>NUCLEOTIDE SEQUENCE</scope>
</reference>
<feature type="transmembrane region" description="Helical" evidence="1">
    <location>
        <begin position="33"/>
        <end position="54"/>
    </location>
</feature>
<dbReference type="AlphaFoldDB" id="S0DG26"/>
<sequence>MLSDGLHNAYGLVPLPTEEAPHGRLGKVLRLPLTLLTGMLMLCIMGGMTLTGWFSGRRA</sequence>
<dbReference type="EMBL" id="HF548310">
    <property type="protein sequence ID" value="CCO21536.1"/>
    <property type="molecule type" value="Genomic_DNA"/>
</dbReference>
<keyword evidence="1" id="KW-0472">Membrane</keyword>
<name>S0DG26_9ZZZZ</name>
<evidence type="ECO:0000313" key="3">
    <source>
        <dbReference type="EMBL" id="CCO21536.1"/>
    </source>
</evidence>
<reference evidence="2" key="2">
    <citation type="journal article" date="2013" name="Biotechnol. Biofuels">
        <title>Mining for hemicellulases in the fungus-growing termite Pseudacanthotermes militaris using functional metagenomics.</title>
        <authorList>
            <person name="Bastien G."/>
            <person name="Arnal G."/>
            <person name="Bozonnet S."/>
            <person name="Laguerre S."/>
            <person name="Ferreira F."/>
            <person name="Faure R."/>
            <person name="Henrissat B."/>
            <person name="Lefevre F."/>
            <person name="Robe P."/>
            <person name="Bouchez O."/>
            <person name="Noirot C."/>
            <person name="Dumon C."/>
            <person name="O'Donohue M."/>
        </authorList>
    </citation>
    <scope>NUCLEOTIDE SEQUENCE</scope>
</reference>
<gene>
    <name evidence="3" type="ORF">BN138_724</name>
    <name evidence="2" type="ORF">BN138_79</name>
</gene>
<organism evidence="2">
    <name type="scientific">termite gut metagenome</name>
    <dbReference type="NCBI Taxonomy" id="433724"/>
    <lineage>
        <taxon>unclassified sequences</taxon>
        <taxon>metagenomes</taxon>
        <taxon>organismal metagenomes</taxon>
    </lineage>
</organism>
<keyword evidence="1" id="KW-0812">Transmembrane</keyword>
<dbReference type="EMBL" id="HF548273">
    <property type="protein sequence ID" value="CCO20891.1"/>
    <property type="molecule type" value="Genomic_DNA"/>
</dbReference>
<evidence type="ECO:0000256" key="1">
    <source>
        <dbReference type="SAM" id="Phobius"/>
    </source>
</evidence>
<keyword evidence="1" id="KW-1133">Transmembrane helix</keyword>